<evidence type="ECO:0000313" key="1">
    <source>
        <dbReference type="EMBL" id="MCV2231922.1"/>
    </source>
</evidence>
<organism evidence="1 2">
    <name type="scientific">Paracholeplasma manati</name>
    <dbReference type="NCBI Taxonomy" id="591373"/>
    <lineage>
        <taxon>Bacteria</taxon>
        <taxon>Bacillati</taxon>
        <taxon>Mycoplasmatota</taxon>
        <taxon>Mollicutes</taxon>
        <taxon>Acholeplasmatales</taxon>
        <taxon>Acholeplasmataceae</taxon>
        <taxon>Paracholeplasma</taxon>
    </lineage>
</organism>
<keyword evidence="2" id="KW-1185">Reference proteome</keyword>
<gene>
    <name evidence="1" type="ORF">N7548_03670</name>
</gene>
<dbReference type="Proteomes" id="UP001177160">
    <property type="component" value="Unassembled WGS sequence"/>
</dbReference>
<comment type="caution">
    <text evidence="1">The sequence shown here is derived from an EMBL/GenBank/DDBJ whole genome shotgun (WGS) entry which is preliminary data.</text>
</comment>
<reference evidence="1" key="1">
    <citation type="submission" date="2022-09" db="EMBL/GenBank/DDBJ databases">
        <title>Novel Mycoplasma species identified in domestic and wild animals.</title>
        <authorList>
            <person name="Volokhov D.V."/>
            <person name="Furtak V.A."/>
            <person name="Zagorodnyaya T.A."/>
        </authorList>
    </citation>
    <scope>NUCLEOTIDE SEQUENCE</scope>
    <source>
        <strain evidence="1">Oakley</strain>
    </source>
</reference>
<evidence type="ECO:0000313" key="2">
    <source>
        <dbReference type="Proteomes" id="UP001177160"/>
    </source>
</evidence>
<name>A0ABT2Y5A0_9MOLU</name>
<dbReference type="RefSeq" id="WP_263608075.1">
    <property type="nucleotide sequence ID" value="NZ_JAOVQM010000002.1"/>
</dbReference>
<accession>A0ABT2Y5A0</accession>
<sequence length="113" mass="11968">MITAGSGIGSPSVSVTWSPFFSWRKTIYDLSGLSIVAGGSIDLGLSGGVELMFDKNGPLGITLNLGLGISGAEGHLHGCVTALIPIRKNYRASRSDINRIINSIRSFIQTIYI</sequence>
<protein>
    <submittedName>
        <fullName evidence="1">Uncharacterized protein</fullName>
    </submittedName>
</protein>
<proteinExistence type="predicted"/>
<dbReference type="EMBL" id="JAOVQM010000002">
    <property type="protein sequence ID" value="MCV2231922.1"/>
    <property type="molecule type" value="Genomic_DNA"/>
</dbReference>